<reference evidence="3 4" key="1">
    <citation type="journal article" date="2018" name="Nat. Ecol. Evol.">
        <title>Pezizomycetes genomes reveal the molecular basis of ectomycorrhizal truffle lifestyle.</title>
        <authorList>
            <person name="Murat C."/>
            <person name="Payen T."/>
            <person name="Noel B."/>
            <person name="Kuo A."/>
            <person name="Morin E."/>
            <person name="Chen J."/>
            <person name="Kohler A."/>
            <person name="Krizsan K."/>
            <person name="Balestrini R."/>
            <person name="Da Silva C."/>
            <person name="Montanini B."/>
            <person name="Hainaut M."/>
            <person name="Levati E."/>
            <person name="Barry K.W."/>
            <person name="Belfiori B."/>
            <person name="Cichocki N."/>
            <person name="Clum A."/>
            <person name="Dockter R.B."/>
            <person name="Fauchery L."/>
            <person name="Guy J."/>
            <person name="Iotti M."/>
            <person name="Le Tacon F."/>
            <person name="Lindquist E.A."/>
            <person name="Lipzen A."/>
            <person name="Malagnac F."/>
            <person name="Mello A."/>
            <person name="Molinier V."/>
            <person name="Miyauchi S."/>
            <person name="Poulain J."/>
            <person name="Riccioni C."/>
            <person name="Rubini A."/>
            <person name="Sitrit Y."/>
            <person name="Splivallo R."/>
            <person name="Traeger S."/>
            <person name="Wang M."/>
            <person name="Zifcakova L."/>
            <person name="Wipf D."/>
            <person name="Zambonelli A."/>
            <person name="Paolocci F."/>
            <person name="Nowrousian M."/>
            <person name="Ottonello S."/>
            <person name="Baldrian P."/>
            <person name="Spatafora J.W."/>
            <person name="Henrissat B."/>
            <person name="Nagy L.G."/>
            <person name="Aury J.M."/>
            <person name="Wincker P."/>
            <person name="Grigoriev I.V."/>
            <person name="Bonfante P."/>
            <person name="Martin F.M."/>
        </authorList>
    </citation>
    <scope>NUCLEOTIDE SEQUENCE [LARGE SCALE GENOMIC DNA]</scope>
    <source>
        <strain evidence="3 4">CCBAS932</strain>
    </source>
</reference>
<dbReference type="InterPro" id="IPR029052">
    <property type="entry name" value="Metallo-depent_PP-like"/>
</dbReference>
<gene>
    <name evidence="3" type="ORF">P167DRAFT_516222</name>
</gene>
<evidence type="ECO:0000256" key="1">
    <source>
        <dbReference type="SAM" id="SignalP"/>
    </source>
</evidence>
<dbReference type="SUPFAM" id="SSF56300">
    <property type="entry name" value="Metallo-dependent phosphatases"/>
    <property type="match status" value="1"/>
</dbReference>
<feature type="chain" id="PRO_5018229951" description="Putative 5'-nucleotidase C-terminal domain-containing protein" evidence="1">
    <location>
        <begin position="18"/>
        <end position="583"/>
    </location>
</feature>
<feature type="domain" description="Putative 5'-nucleotidase C-terminal" evidence="2">
    <location>
        <begin position="342"/>
        <end position="537"/>
    </location>
</feature>
<dbReference type="InterPro" id="IPR006179">
    <property type="entry name" value="5_nucleotidase/apyrase"/>
</dbReference>
<name>A0A3N4L286_9PEZI</name>
<dbReference type="PIRSF" id="PIRSF017316">
    <property type="entry name" value="Pesterase_C1039"/>
    <property type="match status" value="1"/>
</dbReference>
<dbReference type="Gene3D" id="3.60.21.10">
    <property type="match status" value="1"/>
</dbReference>
<dbReference type="Proteomes" id="UP000277580">
    <property type="component" value="Unassembled WGS sequence"/>
</dbReference>
<dbReference type="InterPro" id="IPR036907">
    <property type="entry name" value="5'-Nucleotdase_C_sf"/>
</dbReference>
<dbReference type="PANTHER" id="PTHR11575">
    <property type="entry name" value="5'-NUCLEOTIDASE-RELATED"/>
    <property type="match status" value="1"/>
</dbReference>
<dbReference type="FunCoup" id="A0A3N4L286">
    <property type="interactions" value="13"/>
</dbReference>
<proteinExistence type="predicted"/>
<dbReference type="GO" id="GO:0009166">
    <property type="term" value="P:nucleotide catabolic process"/>
    <property type="evidence" value="ECO:0007669"/>
    <property type="project" value="InterPro"/>
</dbReference>
<organism evidence="3 4">
    <name type="scientific">Morchella conica CCBAS932</name>
    <dbReference type="NCBI Taxonomy" id="1392247"/>
    <lineage>
        <taxon>Eukaryota</taxon>
        <taxon>Fungi</taxon>
        <taxon>Dikarya</taxon>
        <taxon>Ascomycota</taxon>
        <taxon>Pezizomycotina</taxon>
        <taxon>Pezizomycetes</taxon>
        <taxon>Pezizales</taxon>
        <taxon>Morchellaceae</taxon>
        <taxon>Morchella</taxon>
    </lineage>
</organism>
<dbReference type="Pfam" id="PF21953">
    <property type="entry name" value="NadN_nucleosid_C"/>
    <property type="match status" value="1"/>
</dbReference>
<dbReference type="InParanoid" id="A0A3N4L286"/>
<keyword evidence="1" id="KW-0732">Signal</keyword>
<evidence type="ECO:0000313" key="3">
    <source>
        <dbReference type="EMBL" id="RPB16936.1"/>
    </source>
</evidence>
<feature type="signal peptide" evidence="1">
    <location>
        <begin position="1"/>
        <end position="17"/>
    </location>
</feature>
<protein>
    <recommendedName>
        <fullName evidence="2">Putative 5'-nucleotidase C-terminal domain-containing protein</fullName>
    </recommendedName>
</protein>
<dbReference type="STRING" id="1392247.A0A3N4L286"/>
<dbReference type="Gene3D" id="3.90.780.10">
    <property type="entry name" value="5'-Nucleotidase, C-terminal domain"/>
    <property type="match status" value="2"/>
</dbReference>
<dbReference type="InterPro" id="IPR014485">
    <property type="entry name" value="Pesterase_C1039"/>
</dbReference>
<dbReference type="OrthoDB" id="7722975at2759"/>
<evidence type="ECO:0000259" key="2">
    <source>
        <dbReference type="Pfam" id="PF21953"/>
    </source>
</evidence>
<dbReference type="AlphaFoldDB" id="A0A3N4L286"/>
<accession>A0A3N4L286</accession>
<dbReference type="EMBL" id="ML119107">
    <property type="protein sequence ID" value="RPB16936.1"/>
    <property type="molecule type" value="Genomic_DNA"/>
</dbReference>
<keyword evidence="4" id="KW-1185">Reference proteome</keyword>
<dbReference type="GO" id="GO:0016787">
    <property type="term" value="F:hydrolase activity"/>
    <property type="evidence" value="ECO:0007669"/>
    <property type="project" value="InterPro"/>
</dbReference>
<dbReference type="PANTHER" id="PTHR11575:SF43">
    <property type="entry name" value="SER_THR PROTEIN PHOSPHATASE FAMILY (AFU_ORTHOLOGUE AFUA_3G04160)"/>
    <property type="match status" value="1"/>
</dbReference>
<dbReference type="InterPro" id="IPR053828">
    <property type="entry name" value="Nucleosidase_C"/>
</dbReference>
<evidence type="ECO:0000313" key="4">
    <source>
        <dbReference type="Proteomes" id="UP000277580"/>
    </source>
</evidence>
<dbReference type="SUPFAM" id="SSF55816">
    <property type="entry name" value="5'-nucleotidase (syn. UDP-sugar hydrolase), C-terminal domain"/>
    <property type="match status" value="1"/>
</dbReference>
<dbReference type="GO" id="GO:0005829">
    <property type="term" value="C:cytosol"/>
    <property type="evidence" value="ECO:0007669"/>
    <property type="project" value="TreeGrafter"/>
</dbReference>
<sequence length="583" mass="66590">MKKLHLLLPVLIQLATAIQPSARDPLPNQQLRDLKWGQLNFLHTTDNHGWHAGHLQEPQYSADFGDYISFVKHMRRLADEKEADLVVVDTGDRAEGNGLWDASDPKGNYTRNFYHKLDIDVITNGNHELYNKTTAQNEFDEMIPYYNGKYVASHKLVTKNLGLKITSFGFLFNFTGNYNNTRVKAPSVVIKEDWFHEAISDKDVDLFMVIGHIDVEDHELSMVLAAIREINPDVPVQIFGGHSHLRKFVQYDDKSTALESGRYFETVGFLSIDGLATKAKKAAPKLNFFRRYIDANRVGYQHHTGTNEDTFDTPEGLEMSTELTKYRAELGLDRLIGCAPQDWSLNKDMYGSPNNWYTFLEETVLPKVVTNKDRHDIPRIIFINTGSQRFDVFKGPFTYDTSFLVSPFTSKFRFTPNVPWEYASQLREYFEDDSNPYFHTLGGPEREGPRPQALKSNSFRVNQRQQNVLVNGAPSTIVPGYTTCDDFGNDGDDTVHSRIIWHFAPKVIQGNASFPDGWETSPPEAVDVVFMDFIGWNVAAGLNEISGNDSYRAVDFQPYMGEEDTMTKLLLDYVEKEWRHDCV</sequence>